<dbReference type="PANTHER" id="PTHR11941">
    <property type="entry name" value="ENOYL-COA HYDRATASE-RELATED"/>
    <property type="match status" value="1"/>
</dbReference>
<dbReference type="SUPFAM" id="SSF52096">
    <property type="entry name" value="ClpP/crotonase"/>
    <property type="match status" value="1"/>
</dbReference>
<dbReference type="Pfam" id="PF00378">
    <property type="entry name" value="ECH_1"/>
    <property type="match status" value="1"/>
</dbReference>
<keyword evidence="5" id="KW-1185">Reference proteome</keyword>
<accession>A0A7I8DAD8</accession>
<dbReference type="GO" id="GO:0016836">
    <property type="term" value="F:hydro-lyase activity"/>
    <property type="evidence" value="ECO:0007669"/>
    <property type="project" value="UniProtKB-ARBA"/>
</dbReference>
<dbReference type="FunFam" id="3.90.226.10:FF:000009">
    <property type="entry name" value="Carnitinyl-CoA dehydratase"/>
    <property type="match status" value="1"/>
</dbReference>
<organism evidence="4 5">
    <name type="scientific">Effusibacillus dendaii</name>
    <dbReference type="NCBI Taxonomy" id="2743772"/>
    <lineage>
        <taxon>Bacteria</taxon>
        <taxon>Bacillati</taxon>
        <taxon>Bacillota</taxon>
        <taxon>Bacilli</taxon>
        <taxon>Bacillales</taxon>
        <taxon>Alicyclobacillaceae</taxon>
        <taxon>Effusibacillus</taxon>
    </lineage>
</organism>
<proteinExistence type="inferred from homology"/>
<reference evidence="4 5" key="1">
    <citation type="submission" date="2020-08" db="EMBL/GenBank/DDBJ databases">
        <title>Complete Genome Sequence of Effusibacillus dendaii Strain skT53, Isolated from Farmland soil.</title>
        <authorList>
            <person name="Konishi T."/>
            <person name="Kawasaki H."/>
        </authorList>
    </citation>
    <scope>NUCLEOTIDE SEQUENCE [LARGE SCALE GENOMIC DNA]</scope>
    <source>
        <strain evidence="5">skT53</strain>
    </source>
</reference>
<dbReference type="InterPro" id="IPR018376">
    <property type="entry name" value="Enoyl-CoA_hyd/isom_CS"/>
</dbReference>
<comment type="similarity">
    <text evidence="1 3">Belongs to the enoyl-CoA hydratase/isomerase family.</text>
</comment>
<dbReference type="PANTHER" id="PTHR11941:SF54">
    <property type="entry name" value="ENOYL-COA HYDRATASE, MITOCHONDRIAL"/>
    <property type="match status" value="1"/>
</dbReference>
<evidence type="ECO:0000256" key="2">
    <source>
        <dbReference type="ARBA" id="ARBA00023239"/>
    </source>
</evidence>
<dbReference type="PROSITE" id="PS00166">
    <property type="entry name" value="ENOYL_COA_HYDRATASE"/>
    <property type="match status" value="1"/>
</dbReference>
<dbReference type="Gene3D" id="1.10.12.10">
    <property type="entry name" value="Lyase 2-enoyl-coa Hydratase, Chain A, domain 2"/>
    <property type="match status" value="1"/>
</dbReference>
<dbReference type="CDD" id="cd06558">
    <property type="entry name" value="crotonase-like"/>
    <property type="match status" value="1"/>
</dbReference>
<dbReference type="RefSeq" id="WP_200759610.1">
    <property type="nucleotide sequence ID" value="NZ_AP023366.1"/>
</dbReference>
<evidence type="ECO:0000313" key="4">
    <source>
        <dbReference type="EMBL" id="BCJ85490.1"/>
    </source>
</evidence>
<evidence type="ECO:0000256" key="1">
    <source>
        <dbReference type="ARBA" id="ARBA00005254"/>
    </source>
</evidence>
<name>A0A7I8DAD8_9BACL</name>
<evidence type="ECO:0000313" key="5">
    <source>
        <dbReference type="Proteomes" id="UP000593802"/>
    </source>
</evidence>
<dbReference type="InterPro" id="IPR001753">
    <property type="entry name" value="Enoyl-CoA_hydra/iso"/>
</dbReference>
<dbReference type="InterPro" id="IPR029045">
    <property type="entry name" value="ClpP/crotonase-like_dom_sf"/>
</dbReference>
<dbReference type="GO" id="GO:0006635">
    <property type="term" value="P:fatty acid beta-oxidation"/>
    <property type="evidence" value="ECO:0007669"/>
    <property type="project" value="TreeGrafter"/>
</dbReference>
<dbReference type="KEGG" id="eff:skT53_04750"/>
<gene>
    <name evidence="4" type="primary">fadB</name>
    <name evidence="4" type="ORF">skT53_04750</name>
</gene>
<keyword evidence="2" id="KW-0456">Lyase</keyword>
<sequence length="261" mass="28946">MKFVAMNKIGSDGTIAEVVLNRPEARNAFNTEMAEELLAVFRTLADSSDVRVVVLSSSNPKSFCSGADLKERDGMTDQQWKEQHKLFEETFYALADLPQPVIAAVDGYALAGGFEMVLNCDFIVAAKTATFGLPEVTRGIMPGVGASRLLAKRIGVHWAKEWLCTGRFITAEEADKMGLVNRLTDTEHLRETYLELAETIARNAPIAVQACKSAVDSLFGMDDKLARVKELDFYNRCVDTEDRLEGVRAFVEKRPPRFSGR</sequence>
<dbReference type="Gene3D" id="3.90.226.10">
    <property type="entry name" value="2-enoyl-CoA Hydratase, Chain A, domain 1"/>
    <property type="match status" value="1"/>
</dbReference>
<evidence type="ECO:0000256" key="3">
    <source>
        <dbReference type="RuleBase" id="RU003707"/>
    </source>
</evidence>
<dbReference type="AlphaFoldDB" id="A0A7I8DAD8"/>
<dbReference type="Proteomes" id="UP000593802">
    <property type="component" value="Chromosome"/>
</dbReference>
<protein>
    <submittedName>
        <fullName evidence="4">3-hydroxybutyryl-CoA dehydratase</fullName>
    </submittedName>
</protein>
<dbReference type="FunFam" id="1.10.12.10:FF:000001">
    <property type="entry name" value="Probable enoyl-CoA hydratase, mitochondrial"/>
    <property type="match status" value="1"/>
</dbReference>
<dbReference type="InterPro" id="IPR014748">
    <property type="entry name" value="Enoyl-CoA_hydra_C"/>
</dbReference>
<dbReference type="EMBL" id="AP023366">
    <property type="protein sequence ID" value="BCJ85490.1"/>
    <property type="molecule type" value="Genomic_DNA"/>
</dbReference>